<dbReference type="PROSITE" id="PS50011">
    <property type="entry name" value="PROTEIN_KINASE_DOM"/>
    <property type="match status" value="1"/>
</dbReference>
<dbReference type="EMBL" id="CM029051">
    <property type="protein sequence ID" value="KAG2562380.1"/>
    <property type="molecule type" value="Genomic_DNA"/>
</dbReference>
<dbReference type="InterPro" id="IPR000719">
    <property type="entry name" value="Prot_kinase_dom"/>
</dbReference>
<evidence type="ECO:0000256" key="7">
    <source>
        <dbReference type="ARBA" id="ARBA00047899"/>
    </source>
</evidence>
<dbReference type="InterPro" id="IPR017441">
    <property type="entry name" value="Protein_kinase_ATP_BS"/>
</dbReference>
<dbReference type="GO" id="GO:0005524">
    <property type="term" value="F:ATP binding"/>
    <property type="evidence" value="ECO:0007669"/>
    <property type="project" value="UniProtKB-UniRule"/>
</dbReference>
<dbReference type="SUPFAM" id="SSF56112">
    <property type="entry name" value="Protein kinase-like (PK-like)"/>
    <property type="match status" value="1"/>
</dbReference>
<name>A0A8T0PL80_PANVG</name>
<protein>
    <recommendedName>
        <fullName evidence="1">non-specific serine/threonine protein kinase</fullName>
        <ecNumber evidence="1">2.7.11.1</ecNumber>
    </recommendedName>
</protein>
<evidence type="ECO:0000256" key="5">
    <source>
        <dbReference type="ARBA" id="ARBA00022777"/>
    </source>
</evidence>
<evidence type="ECO:0000256" key="4">
    <source>
        <dbReference type="ARBA" id="ARBA00022741"/>
    </source>
</evidence>
<keyword evidence="3" id="KW-0808">Transferase</keyword>
<dbReference type="InterPro" id="IPR008271">
    <property type="entry name" value="Ser/Thr_kinase_AS"/>
</dbReference>
<feature type="domain" description="Protein kinase" evidence="11">
    <location>
        <begin position="31"/>
        <end position="199"/>
    </location>
</feature>
<comment type="similarity">
    <text evidence="10">Belongs to the protein kinase superfamily.</text>
</comment>
<dbReference type="PANTHER" id="PTHR45707">
    <property type="entry name" value="C2 CALCIUM/LIPID-BINDING PLANT PHOSPHORIBOSYLTRANSFERASE FAMILY PROTEIN"/>
    <property type="match status" value="1"/>
</dbReference>
<comment type="catalytic activity">
    <reaction evidence="7">
        <text>L-threonyl-[protein] + ATP = O-phospho-L-threonyl-[protein] + ADP + H(+)</text>
        <dbReference type="Rhea" id="RHEA:46608"/>
        <dbReference type="Rhea" id="RHEA-COMP:11060"/>
        <dbReference type="Rhea" id="RHEA-COMP:11605"/>
        <dbReference type="ChEBI" id="CHEBI:15378"/>
        <dbReference type="ChEBI" id="CHEBI:30013"/>
        <dbReference type="ChEBI" id="CHEBI:30616"/>
        <dbReference type="ChEBI" id="CHEBI:61977"/>
        <dbReference type="ChEBI" id="CHEBI:456216"/>
        <dbReference type="EC" id="2.7.11.1"/>
    </reaction>
</comment>
<evidence type="ECO:0000256" key="10">
    <source>
        <dbReference type="RuleBase" id="RU000304"/>
    </source>
</evidence>
<dbReference type="SMART" id="SM00220">
    <property type="entry name" value="S_TKc"/>
    <property type="match status" value="1"/>
</dbReference>
<evidence type="ECO:0000256" key="1">
    <source>
        <dbReference type="ARBA" id="ARBA00012513"/>
    </source>
</evidence>
<dbReference type="AlphaFoldDB" id="A0A8T0PL80"/>
<evidence type="ECO:0000256" key="2">
    <source>
        <dbReference type="ARBA" id="ARBA00022527"/>
    </source>
</evidence>
<dbReference type="PROSITE" id="PS00108">
    <property type="entry name" value="PROTEIN_KINASE_ST"/>
    <property type="match status" value="1"/>
</dbReference>
<sequence>MEHNNILELILDGKEPTCVPLHILDDITAHFSNRRVIGHGGFGVVYKGYLRNNGIVAVKKSSSIPATQEEEFDREVKNMLRVKHENIIRFLGYCSNTHKIYVEHEGKLTQAHVLDTMLCFEFASNGNLRKHINGDDSSLEWPTRYKIIKGVCEGLYYLHSSQIVHRDLKPENILLDEHYKPKIADFGLSKPLKMEHRKL</sequence>
<evidence type="ECO:0000313" key="13">
    <source>
        <dbReference type="Proteomes" id="UP000823388"/>
    </source>
</evidence>
<reference evidence="12" key="1">
    <citation type="submission" date="2020-05" db="EMBL/GenBank/DDBJ databases">
        <title>WGS assembly of Panicum virgatum.</title>
        <authorList>
            <person name="Lovell J.T."/>
            <person name="Jenkins J."/>
            <person name="Shu S."/>
            <person name="Juenger T.E."/>
            <person name="Schmutz J."/>
        </authorList>
    </citation>
    <scope>NUCLEOTIDE SEQUENCE</scope>
    <source>
        <strain evidence="12">AP13</strain>
    </source>
</reference>
<comment type="catalytic activity">
    <reaction evidence="8">
        <text>L-seryl-[protein] + ATP = O-phospho-L-seryl-[protein] + ADP + H(+)</text>
        <dbReference type="Rhea" id="RHEA:17989"/>
        <dbReference type="Rhea" id="RHEA-COMP:9863"/>
        <dbReference type="Rhea" id="RHEA-COMP:11604"/>
        <dbReference type="ChEBI" id="CHEBI:15378"/>
        <dbReference type="ChEBI" id="CHEBI:29999"/>
        <dbReference type="ChEBI" id="CHEBI:30616"/>
        <dbReference type="ChEBI" id="CHEBI:83421"/>
        <dbReference type="ChEBI" id="CHEBI:456216"/>
        <dbReference type="EC" id="2.7.11.1"/>
    </reaction>
</comment>
<dbReference type="Gene3D" id="1.10.510.10">
    <property type="entry name" value="Transferase(Phosphotransferase) domain 1"/>
    <property type="match status" value="1"/>
</dbReference>
<feature type="binding site" evidence="9">
    <location>
        <position position="60"/>
    </location>
    <ligand>
        <name>ATP</name>
        <dbReference type="ChEBI" id="CHEBI:30616"/>
    </ligand>
</feature>
<dbReference type="Pfam" id="PF00069">
    <property type="entry name" value="Pkinase"/>
    <property type="match status" value="1"/>
</dbReference>
<evidence type="ECO:0000313" key="12">
    <source>
        <dbReference type="EMBL" id="KAG2562380.1"/>
    </source>
</evidence>
<keyword evidence="5" id="KW-0418">Kinase</keyword>
<keyword evidence="4 9" id="KW-0547">Nucleotide-binding</keyword>
<proteinExistence type="inferred from homology"/>
<evidence type="ECO:0000259" key="11">
    <source>
        <dbReference type="PROSITE" id="PS50011"/>
    </source>
</evidence>
<comment type="caution">
    <text evidence="12">The sequence shown here is derived from an EMBL/GenBank/DDBJ whole genome shotgun (WGS) entry which is preliminary data.</text>
</comment>
<gene>
    <name evidence="12" type="ORF">PVAP13_8KG261300</name>
</gene>
<keyword evidence="6 9" id="KW-0067">ATP-binding</keyword>
<keyword evidence="2 10" id="KW-0723">Serine/threonine-protein kinase</keyword>
<dbReference type="PROSITE" id="PS00107">
    <property type="entry name" value="PROTEIN_KINASE_ATP"/>
    <property type="match status" value="1"/>
</dbReference>
<evidence type="ECO:0000256" key="6">
    <source>
        <dbReference type="ARBA" id="ARBA00022840"/>
    </source>
</evidence>
<dbReference type="EC" id="2.7.11.1" evidence="1"/>
<accession>A0A8T0PL80</accession>
<dbReference type="InterPro" id="IPR011009">
    <property type="entry name" value="Kinase-like_dom_sf"/>
</dbReference>
<evidence type="ECO:0000256" key="8">
    <source>
        <dbReference type="ARBA" id="ARBA00048679"/>
    </source>
</evidence>
<organism evidence="12 13">
    <name type="scientific">Panicum virgatum</name>
    <name type="common">Blackwell switchgrass</name>
    <dbReference type="NCBI Taxonomy" id="38727"/>
    <lineage>
        <taxon>Eukaryota</taxon>
        <taxon>Viridiplantae</taxon>
        <taxon>Streptophyta</taxon>
        <taxon>Embryophyta</taxon>
        <taxon>Tracheophyta</taxon>
        <taxon>Spermatophyta</taxon>
        <taxon>Magnoliopsida</taxon>
        <taxon>Liliopsida</taxon>
        <taxon>Poales</taxon>
        <taxon>Poaceae</taxon>
        <taxon>PACMAD clade</taxon>
        <taxon>Panicoideae</taxon>
        <taxon>Panicodae</taxon>
        <taxon>Paniceae</taxon>
        <taxon>Panicinae</taxon>
        <taxon>Panicum</taxon>
        <taxon>Panicum sect. Hiantes</taxon>
    </lineage>
</organism>
<dbReference type="GO" id="GO:0004674">
    <property type="term" value="F:protein serine/threonine kinase activity"/>
    <property type="evidence" value="ECO:0007669"/>
    <property type="project" value="UniProtKB-KW"/>
</dbReference>
<keyword evidence="13" id="KW-1185">Reference proteome</keyword>
<dbReference type="FunFam" id="1.10.510.10:FF:001023">
    <property type="entry name" value="Os07g0541700 protein"/>
    <property type="match status" value="1"/>
</dbReference>
<evidence type="ECO:0000256" key="9">
    <source>
        <dbReference type="PROSITE-ProRule" id="PRU10141"/>
    </source>
</evidence>
<dbReference type="Proteomes" id="UP000823388">
    <property type="component" value="Chromosome 8K"/>
</dbReference>
<evidence type="ECO:0000256" key="3">
    <source>
        <dbReference type="ARBA" id="ARBA00022679"/>
    </source>
</evidence>